<evidence type="ECO:0000313" key="12">
    <source>
        <dbReference type="Proteomes" id="UP000265520"/>
    </source>
</evidence>
<protein>
    <submittedName>
        <fullName evidence="11">Phosphate carrier protein</fullName>
    </submittedName>
</protein>
<proteinExistence type="inferred from homology"/>
<dbReference type="SUPFAM" id="SSF103506">
    <property type="entry name" value="Mitochondrial carrier"/>
    <property type="match status" value="1"/>
</dbReference>
<evidence type="ECO:0000256" key="3">
    <source>
        <dbReference type="ARBA" id="ARBA00022448"/>
    </source>
</evidence>
<name>A0A392RE14_9FABA</name>
<keyword evidence="7 10" id="KW-1133">Transmembrane helix</keyword>
<evidence type="ECO:0000256" key="6">
    <source>
        <dbReference type="ARBA" id="ARBA00022792"/>
    </source>
</evidence>
<accession>A0A392RE14</accession>
<evidence type="ECO:0000256" key="5">
    <source>
        <dbReference type="ARBA" id="ARBA00022737"/>
    </source>
</evidence>
<dbReference type="GO" id="GO:1990547">
    <property type="term" value="P:mitochondrial phosphate ion transmembrane transport"/>
    <property type="evidence" value="ECO:0007669"/>
    <property type="project" value="InterPro"/>
</dbReference>
<keyword evidence="5" id="KW-0677">Repeat</keyword>
<dbReference type="Pfam" id="PF00153">
    <property type="entry name" value="Mito_carr"/>
    <property type="match status" value="1"/>
</dbReference>
<comment type="similarity">
    <text evidence="2">Belongs to the mitochondrial carrier (TC 2.A.29) family.</text>
</comment>
<evidence type="ECO:0000256" key="8">
    <source>
        <dbReference type="ARBA" id="ARBA00023128"/>
    </source>
</evidence>
<keyword evidence="6" id="KW-0999">Mitochondrion inner membrane</keyword>
<evidence type="ECO:0000256" key="9">
    <source>
        <dbReference type="ARBA" id="ARBA00023136"/>
    </source>
</evidence>
<keyword evidence="12" id="KW-1185">Reference proteome</keyword>
<feature type="transmembrane region" description="Helical" evidence="10">
    <location>
        <begin position="20"/>
        <end position="42"/>
    </location>
</feature>
<evidence type="ECO:0000313" key="11">
    <source>
        <dbReference type="EMBL" id="MCI34868.1"/>
    </source>
</evidence>
<dbReference type="PANTHER" id="PTHR45671">
    <property type="entry name" value="SOLUTE CARRIER FAMILY 25 (MITOCHONDRIAL CARRIER PHOSPHATE CARRIER), MEMBER 3, LIKE-RELATED-RELATED"/>
    <property type="match status" value="1"/>
</dbReference>
<comment type="caution">
    <text evidence="11">The sequence shown here is derived from an EMBL/GenBank/DDBJ whole genome shotgun (WGS) entry which is preliminary data.</text>
</comment>
<keyword evidence="8" id="KW-0496">Mitochondrion</keyword>
<dbReference type="GO" id="GO:0005315">
    <property type="term" value="F:phosphate transmembrane transporter activity"/>
    <property type="evidence" value="ECO:0007669"/>
    <property type="project" value="InterPro"/>
</dbReference>
<keyword evidence="3" id="KW-0813">Transport</keyword>
<keyword evidence="4 10" id="KW-0812">Transmembrane</keyword>
<evidence type="ECO:0000256" key="7">
    <source>
        <dbReference type="ARBA" id="ARBA00022989"/>
    </source>
</evidence>
<evidence type="ECO:0000256" key="2">
    <source>
        <dbReference type="ARBA" id="ARBA00006375"/>
    </source>
</evidence>
<dbReference type="PANTHER" id="PTHR45671:SF4">
    <property type="entry name" value="MITOCHONDRIAL PHOSPHATE CARRIER PROTEIN 1, MITOCHONDRIAL"/>
    <property type="match status" value="1"/>
</dbReference>
<dbReference type="GO" id="GO:0005743">
    <property type="term" value="C:mitochondrial inner membrane"/>
    <property type="evidence" value="ECO:0007669"/>
    <property type="project" value="UniProtKB-SubCell"/>
</dbReference>
<dbReference type="InterPro" id="IPR044677">
    <property type="entry name" value="SLC25A3/Pic2/Mir1-like"/>
</dbReference>
<sequence>MKGGVEGKEIGASPSPPSNYYYYYGICFGGGMLSSGATHFAITPLDVLKVNMQVSHFTSQFLNNYTTA</sequence>
<dbReference type="Proteomes" id="UP000265520">
    <property type="component" value="Unassembled WGS sequence"/>
</dbReference>
<comment type="subcellular location">
    <subcellularLocation>
        <location evidence="1">Mitochondrion inner membrane</location>
        <topology evidence="1">Multi-pass membrane protein</topology>
    </subcellularLocation>
</comment>
<dbReference type="AlphaFoldDB" id="A0A392RE14"/>
<keyword evidence="9 10" id="KW-0472">Membrane</keyword>
<evidence type="ECO:0000256" key="4">
    <source>
        <dbReference type="ARBA" id="ARBA00022692"/>
    </source>
</evidence>
<organism evidence="11 12">
    <name type="scientific">Trifolium medium</name>
    <dbReference type="NCBI Taxonomy" id="97028"/>
    <lineage>
        <taxon>Eukaryota</taxon>
        <taxon>Viridiplantae</taxon>
        <taxon>Streptophyta</taxon>
        <taxon>Embryophyta</taxon>
        <taxon>Tracheophyta</taxon>
        <taxon>Spermatophyta</taxon>
        <taxon>Magnoliopsida</taxon>
        <taxon>eudicotyledons</taxon>
        <taxon>Gunneridae</taxon>
        <taxon>Pentapetalae</taxon>
        <taxon>rosids</taxon>
        <taxon>fabids</taxon>
        <taxon>Fabales</taxon>
        <taxon>Fabaceae</taxon>
        <taxon>Papilionoideae</taxon>
        <taxon>50 kb inversion clade</taxon>
        <taxon>NPAAA clade</taxon>
        <taxon>Hologalegina</taxon>
        <taxon>IRL clade</taxon>
        <taxon>Trifolieae</taxon>
        <taxon>Trifolium</taxon>
    </lineage>
</organism>
<evidence type="ECO:0000256" key="1">
    <source>
        <dbReference type="ARBA" id="ARBA00004448"/>
    </source>
</evidence>
<dbReference type="InterPro" id="IPR023395">
    <property type="entry name" value="MCP_dom_sf"/>
</dbReference>
<reference evidence="11 12" key="1">
    <citation type="journal article" date="2018" name="Front. Plant Sci.">
        <title>Red Clover (Trifolium pratense) and Zigzag Clover (T. medium) - A Picture of Genomic Similarities and Differences.</title>
        <authorList>
            <person name="Dluhosova J."/>
            <person name="Istvanek J."/>
            <person name="Nedelnik J."/>
            <person name="Repkova J."/>
        </authorList>
    </citation>
    <scope>NUCLEOTIDE SEQUENCE [LARGE SCALE GENOMIC DNA]</scope>
    <source>
        <strain evidence="12">cv. 10/8</strain>
        <tissue evidence="11">Leaf</tissue>
    </source>
</reference>
<evidence type="ECO:0000256" key="10">
    <source>
        <dbReference type="SAM" id="Phobius"/>
    </source>
</evidence>
<dbReference type="InterPro" id="IPR018108">
    <property type="entry name" value="MCP_transmembrane"/>
</dbReference>
<dbReference type="EMBL" id="LXQA010217846">
    <property type="protein sequence ID" value="MCI34868.1"/>
    <property type="molecule type" value="Genomic_DNA"/>
</dbReference>